<evidence type="ECO:0000256" key="6">
    <source>
        <dbReference type="ARBA" id="ARBA00022840"/>
    </source>
</evidence>
<evidence type="ECO:0000256" key="8">
    <source>
        <dbReference type="ARBA" id="ARBA00051245"/>
    </source>
</evidence>
<dbReference type="Proteomes" id="UP001065613">
    <property type="component" value="Chromosome"/>
</dbReference>
<dbReference type="Gene3D" id="3.40.50.300">
    <property type="entry name" value="P-loop containing nucleotide triphosphate hydrolases"/>
    <property type="match status" value="1"/>
</dbReference>
<dbReference type="KEGG" id="wna:KA717_22860"/>
<dbReference type="InterPro" id="IPR005702">
    <property type="entry name" value="Wzc-like_C"/>
</dbReference>
<comment type="similarity">
    <text evidence="1">Belongs to the CpsD/CapB family.</text>
</comment>
<keyword evidence="7" id="KW-0829">Tyrosine-protein kinase</keyword>
<dbReference type="Pfam" id="PF13614">
    <property type="entry name" value="AAA_31"/>
    <property type="match status" value="1"/>
</dbReference>
<evidence type="ECO:0000256" key="1">
    <source>
        <dbReference type="ARBA" id="ARBA00007316"/>
    </source>
</evidence>
<dbReference type="InterPro" id="IPR050445">
    <property type="entry name" value="Bact_polysacc_biosynth/exp"/>
</dbReference>
<keyword evidence="3" id="KW-0808">Transferase</keyword>
<keyword evidence="6" id="KW-0067">ATP-binding</keyword>
<comment type="catalytic activity">
    <reaction evidence="8">
        <text>L-tyrosyl-[protein] + ATP = O-phospho-L-tyrosyl-[protein] + ADP + H(+)</text>
        <dbReference type="Rhea" id="RHEA:10596"/>
        <dbReference type="Rhea" id="RHEA-COMP:10136"/>
        <dbReference type="Rhea" id="RHEA-COMP:20101"/>
        <dbReference type="ChEBI" id="CHEBI:15378"/>
        <dbReference type="ChEBI" id="CHEBI:30616"/>
        <dbReference type="ChEBI" id="CHEBI:46858"/>
        <dbReference type="ChEBI" id="CHEBI:61978"/>
        <dbReference type="ChEBI" id="CHEBI:456216"/>
        <dbReference type="EC" id="2.7.10.2"/>
    </reaction>
</comment>
<evidence type="ECO:0000256" key="3">
    <source>
        <dbReference type="ARBA" id="ARBA00022679"/>
    </source>
</evidence>
<reference evidence="10" key="1">
    <citation type="submission" date="2021-04" db="EMBL/GenBank/DDBJ databases">
        <title>Genome sequence of Woronichinia naegeliana from Washington state freshwater lake bloom.</title>
        <authorList>
            <person name="Dreher T.W."/>
        </authorList>
    </citation>
    <scope>NUCLEOTIDE SEQUENCE</scope>
    <source>
        <strain evidence="10">WA131</strain>
    </source>
</reference>
<evidence type="ECO:0000256" key="5">
    <source>
        <dbReference type="ARBA" id="ARBA00022777"/>
    </source>
</evidence>
<gene>
    <name evidence="10" type="ORF">KA717_22860</name>
</gene>
<proteinExistence type="inferred from homology"/>
<dbReference type="InterPro" id="IPR025669">
    <property type="entry name" value="AAA_dom"/>
</dbReference>
<protein>
    <recommendedName>
        <fullName evidence="2">non-specific protein-tyrosine kinase</fullName>
        <ecNumber evidence="2">2.7.10.2</ecNumber>
    </recommendedName>
</protein>
<dbReference type="EC" id="2.7.10.2" evidence="2"/>
<dbReference type="GO" id="GO:0004713">
    <property type="term" value="F:protein tyrosine kinase activity"/>
    <property type="evidence" value="ECO:0007669"/>
    <property type="project" value="TreeGrafter"/>
</dbReference>
<dbReference type="PANTHER" id="PTHR32309">
    <property type="entry name" value="TYROSINE-PROTEIN KINASE"/>
    <property type="match status" value="1"/>
</dbReference>
<evidence type="ECO:0000313" key="10">
    <source>
        <dbReference type="EMBL" id="UXE58836.1"/>
    </source>
</evidence>
<dbReference type="EMBL" id="CP073041">
    <property type="protein sequence ID" value="UXE58836.1"/>
    <property type="molecule type" value="Genomic_DNA"/>
</dbReference>
<organism evidence="10">
    <name type="scientific">Woronichinia naegeliana WA131</name>
    <dbReference type="NCBI Taxonomy" id="2824559"/>
    <lineage>
        <taxon>Bacteria</taxon>
        <taxon>Bacillati</taxon>
        <taxon>Cyanobacteriota</taxon>
        <taxon>Cyanophyceae</taxon>
        <taxon>Synechococcales</taxon>
        <taxon>Coelosphaeriaceae</taxon>
        <taxon>Woronichinia</taxon>
    </lineage>
</organism>
<dbReference type="PANTHER" id="PTHR32309:SF13">
    <property type="entry name" value="FERRIC ENTEROBACTIN TRANSPORT PROTEIN FEPE"/>
    <property type="match status" value="1"/>
</dbReference>
<dbReference type="SUPFAM" id="SSF52540">
    <property type="entry name" value="P-loop containing nucleoside triphosphate hydrolases"/>
    <property type="match status" value="1"/>
</dbReference>
<evidence type="ECO:0000256" key="2">
    <source>
        <dbReference type="ARBA" id="ARBA00011903"/>
    </source>
</evidence>
<name>A0A977KTU3_9CYAN</name>
<keyword evidence="4" id="KW-0547">Nucleotide-binding</keyword>
<dbReference type="InterPro" id="IPR027417">
    <property type="entry name" value="P-loop_NTPase"/>
</dbReference>
<keyword evidence="5" id="KW-0418">Kinase</keyword>
<sequence>MQDLTKITYQPPVPGQTMSPSMIEADSSEAGIQNVIGILRRRWLVLSLVSLSVFTFQLSKALKAPPVYEAQFQLLIQRPEQDITNPLEGAAILGQGRGSDDDYYNTQMTILLGNKLLNPVLQKIYQKYPDFNKHTFGYDEFLRQLSISRPEKGQILTVRYIDSDPQRVEFVLQSLAKAFLDYTKEDQDLKTQEKLKFVNQQIPLLQRQVITLQDRLLRLKEKYEFYNPEEQGQFYGNDLNITSQKKREVTLQIQQIESIINILEIKLNTTENKALALDTLAQSPQYLQLISKLNEINLELAKQSNRLTDDNVVVQQLKADRESILRLLDQYSSSLPKSVQDNISKPDLLTTAPNAVRTSLTAKLLDAKIQLKELQAQQQYLILTEANARNNLKKFTHIVNRYLNIERQLQLSAESLNRLSASKQALEVESAKRFVPWRLVSVIEPPESPKNNLPKDILQAILMGLLAGGAVAMLVENLDRTYHNPEDLARDFDKTLLGVIPFEGKLKAITQKSKVKNDKTNFLEAFSILYSNLFFLGQKQTCRSFIITSATSGDGKSTVSFFLALAAAKLGQRVLLIDGDRYFPQGKIWKQLAESFNADLDFPEVQSEDSRLQQYNFEVLANNLLYFKTKDDAMEPKQLMSSTSLFTLIQQWQASFDIILIDTPPILGISDAKLIASKTDGVLLVVRLEQTIKDSIRLALHELNLGNLNLLGLVANGAKRYGSGYYYNYYYYRNRYYSPKKRLKQMEES</sequence>
<evidence type="ECO:0000259" key="9">
    <source>
        <dbReference type="Pfam" id="PF13614"/>
    </source>
</evidence>
<accession>A0A977KTU3</accession>
<dbReference type="AlphaFoldDB" id="A0A977KTU3"/>
<dbReference type="CDD" id="cd05387">
    <property type="entry name" value="BY-kinase"/>
    <property type="match status" value="1"/>
</dbReference>
<evidence type="ECO:0000256" key="4">
    <source>
        <dbReference type="ARBA" id="ARBA00022741"/>
    </source>
</evidence>
<dbReference type="GO" id="GO:0005886">
    <property type="term" value="C:plasma membrane"/>
    <property type="evidence" value="ECO:0007669"/>
    <property type="project" value="TreeGrafter"/>
</dbReference>
<feature type="domain" description="AAA" evidence="9">
    <location>
        <begin position="551"/>
        <end position="690"/>
    </location>
</feature>
<evidence type="ECO:0000256" key="7">
    <source>
        <dbReference type="ARBA" id="ARBA00023137"/>
    </source>
</evidence>